<keyword evidence="1" id="KW-0805">Transcription regulation</keyword>
<dbReference type="InterPro" id="IPR055122">
    <property type="entry name" value="Med14_N"/>
</dbReference>
<name>A0A6G1DBU6_9ORYZ</name>
<evidence type="ECO:0000256" key="1">
    <source>
        <dbReference type="RuleBase" id="RU365082"/>
    </source>
</evidence>
<dbReference type="InterPro" id="IPR013947">
    <property type="entry name" value="Mediator_Med14"/>
</dbReference>
<feature type="domain" description="Mediator complex subunit MED14 N-terminal" evidence="3">
    <location>
        <begin position="5"/>
        <end position="193"/>
    </location>
</feature>
<accession>A0A6G1DBU6</accession>
<dbReference type="GO" id="GO:0006357">
    <property type="term" value="P:regulation of transcription by RNA polymerase II"/>
    <property type="evidence" value="ECO:0007669"/>
    <property type="project" value="InterPro"/>
</dbReference>
<evidence type="ECO:0000313" key="4">
    <source>
        <dbReference type="EMBL" id="KAF0909772.1"/>
    </source>
</evidence>
<evidence type="ECO:0000313" key="5">
    <source>
        <dbReference type="Proteomes" id="UP000479710"/>
    </source>
</evidence>
<comment type="subcellular location">
    <subcellularLocation>
        <location evidence="1">Nucleus</location>
    </subcellularLocation>
</comment>
<comment type="similarity">
    <text evidence="1">Belongs to the Mediator complex subunit 14 family.</text>
</comment>
<comment type="caution">
    <text evidence="4">The sequence shown here is derived from an EMBL/GenBank/DDBJ whole genome shotgun (WGS) entry which is preliminary data.</text>
</comment>
<keyword evidence="1" id="KW-0804">Transcription</keyword>
<dbReference type="Pfam" id="PF08638">
    <property type="entry name" value="Med14"/>
    <property type="match status" value="1"/>
</dbReference>
<keyword evidence="5" id="KW-1185">Reference proteome</keyword>
<dbReference type="PANTHER" id="PTHR12809">
    <property type="entry name" value="MEDIATOR COMPLEX SUBUNIT"/>
    <property type="match status" value="1"/>
</dbReference>
<proteinExistence type="inferred from homology"/>
<keyword evidence="1" id="KW-0010">Activator</keyword>
<dbReference type="OrthoDB" id="205099at2759"/>
<feature type="region of interest" description="Disordered" evidence="2">
    <location>
        <begin position="739"/>
        <end position="759"/>
    </location>
</feature>
<keyword evidence="1" id="KW-0539">Nucleus</keyword>
<dbReference type="GO" id="GO:0016592">
    <property type="term" value="C:mediator complex"/>
    <property type="evidence" value="ECO:0007669"/>
    <property type="project" value="UniProtKB-UniRule"/>
</dbReference>
<gene>
    <name evidence="4" type="ORF">E2562_000098</name>
</gene>
<feature type="region of interest" description="Disordered" evidence="2">
    <location>
        <begin position="1031"/>
        <end position="1052"/>
    </location>
</feature>
<dbReference type="PANTHER" id="PTHR12809:SF6">
    <property type="entry name" value="MEDIATOR OF RNA POLYMERASE II TRANSCRIPTION SUBUNIT 14"/>
    <property type="match status" value="1"/>
</dbReference>
<organism evidence="4 5">
    <name type="scientific">Oryza meyeriana var. granulata</name>
    <dbReference type="NCBI Taxonomy" id="110450"/>
    <lineage>
        <taxon>Eukaryota</taxon>
        <taxon>Viridiplantae</taxon>
        <taxon>Streptophyta</taxon>
        <taxon>Embryophyta</taxon>
        <taxon>Tracheophyta</taxon>
        <taxon>Spermatophyta</taxon>
        <taxon>Magnoliopsida</taxon>
        <taxon>Liliopsida</taxon>
        <taxon>Poales</taxon>
        <taxon>Poaceae</taxon>
        <taxon>BOP clade</taxon>
        <taxon>Oryzoideae</taxon>
        <taxon>Oryzeae</taxon>
        <taxon>Oryzinae</taxon>
        <taxon>Oryza</taxon>
        <taxon>Oryza meyeriana</taxon>
    </lineage>
</organism>
<evidence type="ECO:0000256" key="2">
    <source>
        <dbReference type="SAM" id="MobiDB-lite"/>
    </source>
</evidence>
<feature type="compositionally biased region" description="Polar residues" evidence="2">
    <location>
        <begin position="1035"/>
        <end position="1047"/>
    </location>
</feature>
<dbReference type="GO" id="GO:0003712">
    <property type="term" value="F:transcription coregulator activity"/>
    <property type="evidence" value="ECO:0007669"/>
    <property type="project" value="UniProtKB-UniRule"/>
</dbReference>
<reference evidence="4 5" key="1">
    <citation type="submission" date="2019-11" db="EMBL/GenBank/DDBJ databases">
        <title>Whole genome sequence of Oryza granulata.</title>
        <authorList>
            <person name="Li W."/>
        </authorList>
    </citation>
    <scope>NUCLEOTIDE SEQUENCE [LARGE SCALE GENOMIC DNA]</scope>
    <source>
        <strain evidence="5">cv. Menghai</strain>
        <tissue evidence="4">Leaf</tissue>
    </source>
</reference>
<comment type="function">
    <text evidence="1">Component of the Mediator complex, a coactivator involved in the regulated transcription of nearly all RNA polymerase II-dependent genes. Mediator functions as a bridge to convey information from gene-specific regulatory proteins to the basal RNA polymerase II transcription machinery. Mediator is recruited to promoters by direct interactions with regulatory proteins and serves as a scaffold for the assembly of a functional preinitiation complex with RNA polymerase II and the general transcription factors.</text>
</comment>
<dbReference type="GO" id="GO:0070847">
    <property type="term" value="C:core mediator complex"/>
    <property type="evidence" value="ECO:0007669"/>
    <property type="project" value="TreeGrafter"/>
</dbReference>
<sequence>MRSLSYLSLRELVEKSRAEAEGKGPGGAYGGRQRSDSEKKIDLLKFIARTRQRMLRLHVLAKWCQQVPLVHYCQQLGSTLSSHETCFTQTADSLYFMHEGLQQARAPMFDIPSALEVMLTGNYQRLPICIEDIGSQNKLSPDEEKRALQKLDTSVRYKVLVTPRPKEVSNVSVADGIAVFHVDGEFKVLLTLGYRGHLDLWRILHLELLVGDKSGPIKLEERRRFALGDDIERRMAVSENPFMVLYAILHELCISLAMDTIIRQTNVLRQGRWKDAIRSELVSDSTTGQTGNAPLLQLGQDGEFDLSGSRIPGLKINYWLDEKVSGSAESDSSPFIKIESGQDMQIKCQHSSFILDPSTDKEANLSLDLCCIDVEKLILRAIACNRHTRLLDIQRQLSKNVQISQSPKDVILKRDVDIANDPVKKTEQKGFADCCGNEVLQVRAYGQAYIGLGINIRSGRFLLQSPENILPPSALLDCEEALNKGSITATDAFASLRTRSILHLFAATGSFFGLKVYQKSQGTLKIPKSILHGSDLMVMGFPQCANAYYLLMQLDKDFRPVFHLLETQSDASDKANTNACTKEAMRFNKIDIGQIQISKNELNANMFDVKLHALQNIGNCDDVMENRLPIQSGIEPLPLLPACSPSFSSIVDEVFEYEHGALAILNHSLPHTTLQPTSHPGSFSVGFQGASTRANTSIQEGASSAYSESKISSGVSLNRNVPSNLRHVQSTKAFSSSTVTKSSSVKLPGSNSDHELSSLSSPSEYVIADGNKSLQLVPSSKINGPGSLITLGSDGASRKRSLSDLFLNLPLLQGLKPSSPRKRRKISESMESWSSLQAYSSDSQSRISLTSGNILAERNNCVPATTYASVLLHVIRHCSLSIKHAQLTAQMDSLAIPYVEEVGLRSPSSNLWLRLPFARDDSWKHICLCLGKAGSMSWDVRINDPHFRELWELSTGSTTTSWGVGVRVANTSEMDSHISFDAEGVILTYGNVEPDSVQKLVSDLRRLANARSFARGMRRLIGVKLDNKLDDDQTSTDIKSQPVNKGSSDAADRLSEQMRKTFRIEAVGLMSLWFSYGTMPMVHFVVEWETAKGGCTMHVSPDQLWPHTKFLEDFVNGDEVASFLDCIRLTAGPLLALGGAIRPAKMPVTVPAGRTAPGLVPSSLLPFDVSVVLRGPYWIRIIYRKKFSVDMRCFAGDQGLNALEPSFMNATQAGAHLNSSSGTLQSAPNANRVNATPGIAMARPASGVANHVAANLSRAGNAMLASSGLASGIGGTSVRLTPGANLPVHVKGELNTAFIGLGDDGGYGGGWVPLAALKKENEGALLNLDQEQPALRFYVG</sequence>
<dbReference type="EMBL" id="SPHZ02000006">
    <property type="protein sequence ID" value="KAF0909772.1"/>
    <property type="molecule type" value="Genomic_DNA"/>
</dbReference>
<comment type="subunit">
    <text evidence="1">Component of the Mediator complex.</text>
</comment>
<protein>
    <recommendedName>
        <fullName evidence="1">Mediator of RNA polymerase II transcription subunit 14</fullName>
    </recommendedName>
    <alternativeName>
        <fullName evidence="1">Mediator complex subunit 14</fullName>
    </alternativeName>
</protein>
<dbReference type="Proteomes" id="UP000479710">
    <property type="component" value="Unassembled WGS sequence"/>
</dbReference>
<evidence type="ECO:0000259" key="3">
    <source>
        <dbReference type="Pfam" id="PF08638"/>
    </source>
</evidence>